<dbReference type="SUPFAM" id="SSF53927">
    <property type="entry name" value="Cytidine deaminase-like"/>
    <property type="match status" value="1"/>
</dbReference>
<evidence type="ECO:0000313" key="2">
    <source>
        <dbReference type="Proteomes" id="UP001595783"/>
    </source>
</evidence>
<protein>
    <submittedName>
        <fullName evidence="1">Phosphoribosylaminoimidazolecarboxamide formyltransferase</fullName>
        <ecNumber evidence="1">2.1.2.3</ecNumber>
    </submittedName>
</protein>
<keyword evidence="1" id="KW-0808">Transferase</keyword>
<dbReference type="EMBL" id="JBHRZO010000009">
    <property type="protein sequence ID" value="MFC3847303.1"/>
    <property type="molecule type" value="Genomic_DNA"/>
</dbReference>
<dbReference type="SMART" id="SM00798">
    <property type="entry name" value="AICARFT_IMPCHas"/>
    <property type="match status" value="1"/>
</dbReference>
<organism evidence="1 2">
    <name type="scientific">Helicobacter baculiformis</name>
    <dbReference type="NCBI Taxonomy" id="427351"/>
    <lineage>
        <taxon>Bacteria</taxon>
        <taxon>Pseudomonadati</taxon>
        <taxon>Campylobacterota</taxon>
        <taxon>Epsilonproteobacteria</taxon>
        <taxon>Campylobacterales</taxon>
        <taxon>Helicobacteraceae</taxon>
        <taxon>Helicobacter</taxon>
    </lineage>
</organism>
<dbReference type="InterPro" id="IPR024051">
    <property type="entry name" value="AICAR_Tfase_dup_dom_sf"/>
</dbReference>
<dbReference type="Proteomes" id="UP001595783">
    <property type="component" value="Unassembled WGS sequence"/>
</dbReference>
<dbReference type="NCBIfam" id="NF005492">
    <property type="entry name" value="PRK07106.1"/>
    <property type="match status" value="1"/>
</dbReference>
<dbReference type="PANTHER" id="PTHR11692">
    <property type="entry name" value="BIFUNCTIONAL PURINE BIOSYNTHESIS PROTEIN PURH"/>
    <property type="match status" value="1"/>
</dbReference>
<dbReference type="RefSeq" id="WP_104751958.1">
    <property type="nucleotide sequence ID" value="NZ_FZMF01000013.1"/>
</dbReference>
<dbReference type="Pfam" id="PF01808">
    <property type="entry name" value="AICARFT_IMPCHas"/>
    <property type="match status" value="1"/>
</dbReference>
<dbReference type="GO" id="GO:0004643">
    <property type="term" value="F:phosphoribosylaminoimidazolecarboxamide formyltransferase activity"/>
    <property type="evidence" value="ECO:0007669"/>
    <property type="project" value="UniProtKB-EC"/>
</dbReference>
<proteinExistence type="predicted"/>
<reference evidence="2" key="1">
    <citation type="journal article" date="2019" name="Int. J. Syst. Evol. Microbiol.">
        <title>The Global Catalogue of Microorganisms (GCM) 10K type strain sequencing project: providing services to taxonomists for standard genome sequencing and annotation.</title>
        <authorList>
            <consortium name="The Broad Institute Genomics Platform"/>
            <consortium name="The Broad Institute Genome Sequencing Center for Infectious Disease"/>
            <person name="Wu L."/>
            <person name="Ma J."/>
        </authorList>
    </citation>
    <scope>NUCLEOTIDE SEQUENCE [LARGE SCALE GENOMIC DNA]</scope>
    <source>
        <strain evidence="2">CCUG 53816</strain>
    </source>
</reference>
<evidence type="ECO:0000313" key="1">
    <source>
        <dbReference type="EMBL" id="MFC3847303.1"/>
    </source>
</evidence>
<accession>A0ABV7ZHK4</accession>
<keyword evidence="2" id="KW-1185">Reference proteome</keyword>
<dbReference type="InterPro" id="IPR016193">
    <property type="entry name" value="Cytidine_deaminase-like"/>
</dbReference>
<dbReference type="InterPro" id="IPR024050">
    <property type="entry name" value="AICAR_Tfase_insert_dom_sf"/>
</dbReference>
<dbReference type="PANTHER" id="PTHR11692:SF0">
    <property type="entry name" value="BIFUNCTIONAL PURINE BIOSYNTHESIS PROTEIN ATIC"/>
    <property type="match status" value="1"/>
</dbReference>
<dbReference type="EC" id="2.1.2.3" evidence="1"/>
<dbReference type="Gene3D" id="3.40.140.20">
    <property type="match status" value="2"/>
</dbReference>
<comment type="caution">
    <text evidence="1">The sequence shown here is derived from an EMBL/GenBank/DDBJ whole genome shotgun (WGS) entry which is preliminary data.</text>
</comment>
<sequence>MPSLSLKYGCNPHQAHAKISCETSPIQVLNGAPSYINFLDALNACQLVQELQEATNLPCATSFKHASPTSAALAKPLEEVRLKSYFLEHIPHLNNSPIATAYARARGADRLSSFGDFVALSDPCDITCAQVLAQEVSDGIIAPEFEPKALEMLKKKKQGAYVIFQIDKNYIPPLLEKREVFGITLEQERNHLKITPHLLADIVTRNQNLPKEAQDDLLLSLITLKYTQSNSICLTYQGQAIGVGAGQQSRIHCTKIAADKADLWHLRIHPKVLDLPFIPHLKRPTKDNLIYAYLTHGLSSEDLACFTKSPEILSQEEKQDYLNHIEGVSLGSDAFFPFSDSILRAYQSGVRYIAQSGGSKQDKGVIEACDAKGLVMAFTHTRLFHH</sequence>
<dbReference type="Gene3D" id="1.10.287.440">
    <property type="match status" value="1"/>
</dbReference>
<dbReference type="InterPro" id="IPR002695">
    <property type="entry name" value="PurH-like"/>
</dbReference>
<gene>
    <name evidence="1" type="ORF">ACFOPX_01970</name>
</gene>
<name>A0ABV7ZHK4_9HELI</name>